<dbReference type="Gene3D" id="1.10.30.50">
    <property type="match status" value="1"/>
</dbReference>
<sequence>MVVSVNILDEELDLEWLAEEIVATYVTVVRSKARLMVLIGDFDQMGLANECGATSTAAWLIRRLGVSESTAHEYVSVARQLNDFPYLTEMFLDGNLSYSAVRLLLKYLTADNEFELVKMGMELNYHGLESALAGKQKPNEAKEEGREYYLRLKQEADGGLKLWGRLNAADGEAFKAALKIGHLASAAEDGELEKLLGGDGVVDNEKVDELIHEKEKDEEARQAKREVSGFGLPTPRALVFSLMGIVNMARTKPISTLRAPGAHVNVMMTVDGRAYLPNNAGATTETLEHLVSNALVRLDTVSNQGLILNTGRSTRLATDGQVNALMAMWGGQCATPGCTHRRFMEMHHIRDWAEGGMTDLDNLLPLCSGCHSLVTEGYTTITRNGHEIVFEFRDGSKYVSYNHSLPVRNDGYETADLNEPLWADSFAG</sequence>
<gene>
    <name evidence="3" type="ORF">HMPREF0291_12205</name>
</gene>
<dbReference type="Proteomes" id="UP000004208">
    <property type="component" value="Unassembled WGS sequence"/>
</dbReference>
<keyword evidence="4" id="KW-1185">Reference proteome</keyword>
<organism evidence="3 4">
    <name type="scientific">Corynebacterium genitalium ATCC 33030</name>
    <dbReference type="NCBI Taxonomy" id="585529"/>
    <lineage>
        <taxon>Bacteria</taxon>
        <taxon>Bacillati</taxon>
        <taxon>Actinomycetota</taxon>
        <taxon>Actinomycetes</taxon>
        <taxon>Mycobacteriales</taxon>
        <taxon>Corynebacteriaceae</taxon>
        <taxon>Corynebacterium</taxon>
    </lineage>
</organism>
<evidence type="ECO:0000313" key="3">
    <source>
        <dbReference type="EMBL" id="EFK54547.1"/>
    </source>
</evidence>
<name>D7WFB3_9CORY</name>
<evidence type="ECO:0000259" key="2">
    <source>
        <dbReference type="SMART" id="SM00507"/>
    </source>
</evidence>
<dbReference type="CDD" id="cd00085">
    <property type="entry name" value="HNHc"/>
    <property type="match status" value="1"/>
</dbReference>
<dbReference type="STRING" id="585529.HMPREF0291_12205"/>
<dbReference type="GO" id="GO:0004519">
    <property type="term" value="F:endonuclease activity"/>
    <property type="evidence" value="ECO:0007669"/>
    <property type="project" value="UniProtKB-KW"/>
</dbReference>
<dbReference type="eggNOG" id="COG1403">
    <property type="taxonomic scope" value="Bacteria"/>
</dbReference>
<dbReference type="InterPro" id="IPR003615">
    <property type="entry name" value="HNH_nuc"/>
</dbReference>
<proteinExistence type="inferred from homology"/>
<comment type="similarity">
    <text evidence="1">Belongs to the Rv1128c/1148c/1588c/1702c/1945/3466 family.</text>
</comment>
<dbReference type="AlphaFoldDB" id="D7WFB3"/>
<keyword evidence="3" id="KW-0540">Nuclease</keyword>
<dbReference type="EMBL" id="ACLJ02000003">
    <property type="protein sequence ID" value="EFK54547.1"/>
    <property type="molecule type" value="Genomic_DNA"/>
</dbReference>
<reference evidence="3" key="1">
    <citation type="submission" date="2010-06" db="EMBL/GenBank/DDBJ databases">
        <authorList>
            <person name="Muzny D."/>
            <person name="Qin X."/>
            <person name="Buhay C."/>
            <person name="Dugan-Rocha S."/>
            <person name="Ding Y."/>
            <person name="Chen G."/>
            <person name="Hawes A."/>
            <person name="Holder M."/>
            <person name="Jhangiani S."/>
            <person name="Johnson A."/>
            <person name="Khan Z."/>
            <person name="Li Z."/>
            <person name="Liu W."/>
            <person name="Liu X."/>
            <person name="Perez L."/>
            <person name="Shen H."/>
            <person name="Wang Q."/>
            <person name="Watt J."/>
            <person name="Xi L."/>
            <person name="Xin Y."/>
            <person name="Zhou J."/>
            <person name="Deng J."/>
            <person name="Jiang H."/>
            <person name="Liu Y."/>
            <person name="Qu J."/>
            <person name="Song X.-Z."/>
            <person name="Zhang L."/>
            <person name="Villasana D."/>
            <person name="Johnson A."/>
            <person name="Liu J."/>
            <person name="Liyanage D."/>
            <person name="Lorensuhewa L."/>
            <person name="Robinson T."/>
            <person name="Song A."/>
            <person name="Song B.-B."/>
            <person name="Dinh H."/>
            <person name="Thornton R."/>
            <person name="Coyle M."/>
            <person name="Francisco L."/>
            <person name="Jackson L."/>
            <person name="Javaid M."/>
            <person name="Korchina V."/>
            <person name="Kovar C."/>
            <person name="Mata R."/>
            <person name="Mathew T."/>
            <person name="Ngo R."/>
            <person name="Nguyen L."/>
            <person name="Nguyen N."/>
            <person name="Okwuonu G."/>
            <person name="Ongeri F."/>
            <person name="Pham C."/>
            <person name="Simmons D."/>
            <person name="Wilczek-Boney K."/>
            <person name="Hale W."/>
            <person name="Jakkamsetti A."/>
            <person name="Pham P."/>
            <person name="Ruth R."/>
            <person name="San Lucas F."/>
            <person name="Warren J."/>
            <person name="Zhang J."/>
            <person name="Zhao Z."/>
            <person name="Zhou C."/>
            <person name="Zhu D."/>
            <person name="Lee S."/>
            <person name="Bess C."/>
            <person name="Blankenburg K."/>
            <person name="Forbes L."/>
            <person name="Fu Q."/>
            <person name="Gubbala S."/>
            <person name="Hirani K."/>
            <person name="Jayaseelan J.C."/>
            <person name="Lara F."/>
            <person name="Munidasa M."/>
            <person name="Palculict T."/>
            <person name="Patil S."/>
            <person name="Pu L.-L."/>
            <person name="Saada N."/>
            <person name="Tang L."/>
            <person name="Weissenberger G."/>
            <person name="Zhu Y."/>
            <person name="Hemphill L."/>
            <person name="Shang Y."/>
            <person name="Youmans B."/>
            <person name="Ayvaz T."/>
            <person name="Ross M."/>
            <person name="Santibanez J."/>
            <person name="Aqrawi P."/>
            <person name="Gross S."/>
            <person name="Joshi V."/>
            <person name="Fowler G."/>
            <person name="Nazareth L."/>
            <person name="Reid J."/>
            <person name="Worley K."/>
            <person name="Petrosino J."/>
            <person name="Highlander S."/>
            <person name="Gibbs R."/>
        </authorList>
    </citation>
    <scope>NUCLEOTIDE SEQUENCE [LARGE SCALE GENOMIC DNA]</scope>
    <source>
        <strain evidence="3">ATCC 33030</strain>
    </source>
</reference>
<dbReference type="Pfam" id="PF01844">
    <property type="entry name" value="HNH"/>
    <property type="match status" value="1"/>
</dbReference>
<keyword evidence="3" id="KW-0378">Hydrolase</keyword>
<evidence type="ECO:0000256" key="1">
    <source>
        <dbReference type="ARBA" id="ARBA00023450"/>
    </source>
</evidence>
<evidence type="ECO:0000313" key="4">
    <source>
        <dbReference type="Proteomes" id="UP000004208"/>
    </source>
</evidence>
<dbReference type="Pfam" id="PF02720">
    <property type="entry name" value="DUF222"/>
    <property type="match status" value="1"/>
</dbReference>
<feature type="domain" description="HNH nuclease" evidence="2">
    <location>
        <begin position="320"/>
        <end position="372"/>
    </location>
</feature>
<accession>D7WFB3</accession>
<dbReference type="GO" id="GO:0003676">
    <property type="term" value="F:nucleic acid binding"/>
    <property type="evidence" value="ECO:0007669"/>
    <property type="project" value="InterPro"/>
</dbReference>
<dbReference type="HOGENOM" id="CLU_026086_0_0_11"/>
<comment type="caution">
    <text evidence="3">The sequence shown here is derived from an EMBL/GenBank/DDBJ whole genome shotgun (WGS) entry which is preliminary data.</text>
</comment>
<dbReference type="SMART" id="SM00507">
    <property type="entry name" value="HNHc"/>
    <property type="match status" value="1"/>
</dbReference>
<protein>
    <submittedName>
        <fullName evidence="3">HNH endonuclease domain protein</fullName>
    </submittedName>
</protein>
<dbReference type="InterPro" id="IPR002711">
    <property type="entry name" value="HNH"/>
</dbReference>
<dbReference type="GO" id="GO:0008270">
    <property type="term" value="F:zinc ion binding"/>
    <property type="evidence" value="ECO:0007669"/>
    <property type="project" value="InterPro"/>
</dbReference>
<keyword evidence="3" id="KW-0255">Endonuclease</keyword>
<dbReference type="InterPro" id="IPR003870">
    <property type="entry name" value="DUF222"/>
</dbReference>